<feature type="compositionally biased region" description="Polar residues" evidence="1">
    <location>
        <begin position="310"/>
        <end position="320"/>
    </location>
</feature>
<name>A0A8J4XRQ2_CHIOP</name>
<comment type="caution">
    <text evidence="2">The sequence shown here is derived from an EMBL/GenBank/DDBJ whole genome shotgun (WGS) entry which is preliminary data.</text>
</comment>
<feature type="region of interest" description="Disordered" evidence="1">
    <location>
        <begin position="1"/>
        <end position="83"/>
    </location>
</feature>
<reference evidence="2" key="1">
    <citation type="submission" date="2020-07" db="EMBL/GenBank/DDBJ databases">
        <title>The High-quality genome of the commercially important snow crab, Chionoecetes opilio.</title>
        <authorList>
            <person name="Jeong J.-H."/>
            <person name="Ryu S."/>
        </authorList>
    </citation>
    <scope>NUCLEOTIDE SEQUENCE</scope>
    <source>
        <strain evidence="2">MADBK_172401_WGS</strain>
        <tissue evidence="2">Digestive gland</tissue>
    </source>
</reference>
<protein>
    <submittedName>
        <fullName evidence="2">Uncharacterized protein</fullName>
    </submittedName>
</protein>
<gene>
    <name evidence="2" type="ORF">GWK47_016054</name>
</gene>
<dbReference type="EMBL" id="JACEEZ010021388">
    <property type="protein sequence ID" value="KAG0713526.1"/>
    <property type="molecule type" value="Genomic_DNA"/>
</dbReference>
<dbReference type="AlphaFoldDB" id="A0A8J4XRQ2"/>
<proteinExistence type="predicted"/>
<feature type="compositionally biased region" description="Polar residues" evidence="1">
    <location>
        <begin position="331"/>
        <end position="342"/>
    </location>
</feature>
<feature type="region of interest" description="Disordered" evidence="1">
    <location>
        <begin position="262"/>
        <end position="286"/>
    </location>
</feature>
<sequence>MTAASQSRPPQRDPGQHFSLSSREPSSRGPPADNDTPHAAPPAAPPGSRLLQWNAQGLPPETSGVPHIHLPQHPRGAHPRPQGRLDLSLGFDDLAAGVNRGRCTLRSPFDHSSTLPPSQRRRQIPRHALAAMEHRGRTGDSFKLPLTSGGSLMSHRRLHQQEEGPLTAALEGQPTQPFLSAPPGPAATAPLVFYNEDVMEHNHRVTCTESCIKTTAQPHQTCGCCRIVGDLRSAGFPQRAREASGWVVRLLQPAHRPRHCGGNCHDGFRASRRPTGRPTPHHTSRRRRLIGVFTCARLQAAQLPPRTTPPLHQQLSTTTRVDAVQKREGNLTWQTTSSRRQN</sequence>
<feature type="region of interest" description="Disordered" evidence="1">
    <location>
        <begin position="304"/>
        <end position="342"/>
    </location>
</feature>
<feature type="compositionally biased region" description="Basic residues" evidence="1">
    <location>
        <begin position="270"/>
        <end position="286"/>
    </location>
</feature>
<dbReference type="Proteomes" id="UP000770661">
    <property type="component" value="Unassembled WGS sequence"/>
</dbReference>
<evidence type="ECO:0000313" key="2">
    <source>
        <dbReference type="EMBL" id="KAG0713526.1"/>
    </source>
</evidence>
<evidence type="ECO:0000313" key="3">
    <source>
        <dbReference type="Proteomes" id="UP000770661"/>
    </source>
</evidence>
<accession>A0A8J4XRQ2</accession>
<organism evidence="2 3">
    <name type="scientific">Chionoecetes opilio</name>
    <name type="common">Atlantic snow crab</name>
    <name type="synonym">Cancer opilio</name>
    <dbReference type="NCBI Taxonomy" id="41210"/>
    <lineage>
        <taxon>Eukaryota</taxon>
        <taxon>Metazoa</taxon>
        <taxon>Ecdysozoa</taxon>
        <taxon>Arthropoda</taxon>
        <taxon>Crustacea</taxon>
        <taxon>Multicrustacea</taxon>
        <taxon>Malacostraca</taxon>
        <taxon>Eumalacostraca</taxon>
        <taxon>Eucarida</taxon>
        <taxon>Decapoda</taxon>
        <taxon>Pleocyemata</taxon>
        <taxon>Brachyura</taxon>
        <taxon>Eubrachyura</taxon>
        <taxon>Majoidea</taxon>
        <taxon>Majidae</taxon>
        <taxon>Chionoecetes</taxon>
    </lineage>
</organism>
<evidence type="ECO:0000256" key="1">
    <source>
        <dbReference type="SAM" id="MobiDB-lite"/>
    </source>
</evidence>
<keyword evidence="3" id="KW-1185">Reference proteome</keyword>